<proteinExistence type="predicted"/>
<accession>A0A6P8NBK7</accession>
<keyword evidence="4" id="KW-1185">Reference proteome</keyword>
<organism evidence="4 5">
    <name type="scientific">Bombus bifarius</name>
    <dbReference type="NCBI Taxonomy" id="103933"/>
    <lineage>
        <taxon>Eukaryota</taxon>
        <taxon>Metazoa</taxon>
        <taxon>Ecdysozoa</taxon>
        <taxon>Arthropoda</taxon>
        <taxon>Hexapoda</taxon>
        <taxon>Insecta</taxon>
        <taxon>Pterygota</taxon>
        <taxon>Neoptera</taxon>
        <taxon>Endopterygota</taxon>
        <taxon>Hymenoptera</taxon>
        <taxon>Apocrita</taxon>
        <taxon>Aculeata</taxon>
        <taxon>Apoidea</taxon>
        <taxon>Anthophila</taxon>
        <taxon>Apidae</taxon>
        <taxon>Bombus</taxon>
        <taxon>Pyrobombus</taxon>
    </lineage>
</organism>
<feature type="region of interest" description="Disordered" evidence="2">
    <location>
        <begin position="457"/>
        <end position="498"/>
    </location>
</feature>
<sequence>MARVLVYVRPVDAISMDIKLDNKMDPSDYAIRIKEEPIDPEICDDLSPVDTNTGNENETATFKGESSDDVYCEYEEFAFLQESTYLENKKLDPDKRKSTHKVPSNNKRSCNVCLLNFQTKRLFDQHNKLYTCNVFKCNNCTAIFTMHISLIRHLKKQCLKKQLSRYGCNFCSRRFSYKRHIQSHLFHAHGNAIFSGESKITKTSPESLEKSNHSDGIVMAESNTSHSPCPKNVNSSINIPLILSNSSNSTPTEGSNSNIKSTHPKWLNDSHGTASKRMKQTVLTDFISPYKDKPNDKWVSPENFIDTENIPVTATIIPISTLDTFSNKTSKAAEVIQESTSVERIASPVRKRPFVQTHVNLKTMISLLRNEIKAEPGSPNTSHNTPYNLRSVKRSSLYDFYDLLEFETFGRSRQSFKRNKFPYIFDQDRKSAPEAKYKECVVRLEKCDKFLEPTSFVSNEDEDESEKEKENETKTKTKRKRKRRRFQTSSIEKCERGI</sequence>
<evidence type="ECO:0000256" key="2">
    <source>
        <dbReference type="SAM" id="MobiDB-lite"/>
    </source>
</evidence>
<feature type="domain" description="C2H2-type" evidence="3">
    <location>
        <begin position="166"/>
        <end position="189"/>
    </location>
</feature>
<dbReference type="AlphaFoldDB" id="A0A6P8NBK7"/>
<feature type="compositionally biased region" description="Basic and acidic residues" evidence="2">
    <location>
        <begin position="466"/>
        <end position="475"/>
    </location>
</feature>
<dbReference type="Gene3D" id="3.30.160.60">
    <property type="entry name" value="Classic Zinc Finger"/>
    <property type="match status" value="1"/>
</dbReference>
<evidence type="ECO:0000256" key="1">
    <source>
        <dbReference type="PROSITE-ProRule" id="PRU00042"/>
    </source>
</evidence>
<protein>
    <submittedName>
        <fullName evidence="5">Ras-responsive element-binding protein 1-like</fullName>
    </submittedName>
</protein>
<evidence type="ECO:0000259" key="3">
    <source>
        <dbReference type="PROSITE" id="PS50157"/>
    </source>
</evidence>
<name>A0A6P8NBK7_9HYME</name>
<dbReference type="GeneID" id="117211769"/>
<evidence type="ECO:0000313" key="4">
    <source>
        <dbReference type="Proteomes" id="UP000515164"/>
    </source>
</evidence>
<feature type="domain" description="C2H2-type" evidence="3">
    <location>
        <begin position="135"/>
        <end position="162"/>
    </location>
</feature>
<feature type="region of interest" description="Disordered" evidence="2">
    <location>
        <begin position="246"/>
        <end position="274"/>
    </location>
</feature>
<keyword evidence="1" id="KW-0863">Zinc-finger</keyword>
<keyword evidence="1" id="KW-0479">Metal-binding</keyword>
<dbReference type="GO" id="GO:0008270">
    <property type="term" value="F:zinc ion binding"/>
    <property type="evidence" value="ECO:0007669"/>
    <property type="project" value="UniProtKB-KW"/>
</dbReference>
<gene>
    <name evidence="5" type="primary">LOC117211769</name>
</gene>
<dbReference type="PROSITE" id="PS00028">
    <property type="entry name" value="ZINC_FINGER_C2H2_1"/>
    <property type="match status" value="1"/>
</dbReference>
<reference evidence="5" key="1">
    <citation type="submission" date="2025-08" db="UniProtKB">
        <authorList>
            <consortium name="RefSeq"/>
        </authorList>
    </citation>
    <scope>IDENTIFICATION</scope>
    <source>
        <tissue evidence="5">Muscle</tissue>
    </source>
</reference>
<evidence type="ECO:0000313" key="5">
    <source>
        <dbReference type="RefSeq" id="XP_033311885.1"/>
    </source>
</evidence>
<dbReference type="RefSeq" id="XP_033311885.1">
    <property type="nucleotide sequence ID" value="XM_033455994.1"/>
</dbReference>
<keyword evidence="1" id="KW-0862">Zinc</keyword>
<dbReference type="InterPro" id="IPR013087">
    <property type="entry name" value="Znf_C2H2_type"/>
</dbReference>
<feature type="compositionally biased region" description="Basic residues" evidence="2">
    <location>
        <begin position="476"/>
        <end position="486"/>
    </location>
</feature>
<dbReference type="Proteomes" id="UP000515164">
    <property type="component" value="Unplaced"/>
</dbReference>
<dbReference type="KEGG" id="bbif:117211769"/>
<dbReference type="PROSITE" id="PS50157">
    <property type="entry name" value="ZINC_FINGER_C2H2_2"/>
    <property type="match status" value="2"/>
</dbReference>